<dbReference type="InterPro" id="IPR007337">
    <property type="entry name" value="RelB/DinJ"/>
</dbReference>
<dbReference type="InterPro" id="IPR013321">
    <property type="entry name" value="Arc_rbn_hlx_hlx"/>
</dbReference>
<organism evidence="1 2">
    <name type="scientific">Levilactobacillus tongjiangensis</name>
    <dbReference type="NCBI Taxonomy" id="2486023"/>
    <lineage>
        <taxon>Bacteria</taxon>
        <taxon>Bacillati</taxon>
        <taxon>Bacillota</taxon>
        <taxon>Bacilli</taxon>
        <taxon>Lactobacillales</taxon>
        <taxon>Lactobacillaceae</taxon>
        <taxon>Levilactobacillus</taxon>
    </lineage>
</organism>
<evidence type="ECO:0000313" key="2">
    <source>
        <dbReference type="Proteomes" id="UP001596254"/>
    </source>
</evidence>
<accession>A0ABW1SQK0</accession>
<reference evidence="2" key="1">
    <citation type="journal article" date="2019" name="Int. J. Syst. Evol. Microbiol.">
        <title>The Global Catalogue of Microorganisms (GCM) 10K type strain sequencing project: providing services to taxonomists for standard genome sequencing and annotation.</title>
        <authorList>
            <consortium name="The Broad Institute Genomics Platform"/>
            <consortium name="The Broad Institute Genome Sequencing Center for Infectious Disease"/>
            <person name="Wu L."/>
            <person name="Ma J."/>
        </authorList>
    </citation>
    <scope>NUCLEOTIDE SEQUENCE [LARGE SCALE GENOMIC DNA]</scope>
    <source>
        <strain evidence="2">CCM 8905</strain>
    </source>
</reference>
<dbReference type="NCBIfam" id="TIGR02384">
    <property type="entry name" value="RelB_DinJ"/>
    <property type="match status" value="1"/>
</dbReference>
<dbReference type="RefSeq" id="WP_125684873.1">
    <property type="nucleotide sequence ID" value="NZ_JBHSSK010000014.1"/>
</dbReference>
<dbReference type="EMBL" id="JBHSSK010000014">
    <property type="protein sequence ID" value="MFC6206821.1"/>
    <property type="molecule type" value="Genomic_DNA"/>
</dbReference>
<gene>
    <name evidence="1" type="ORF">ACFP1G_04930</name>
</gene>
<proteinExistence type="predicted"/>
<dbReference type="Proteomes" id="UP001596254">
    <property type="component" value="Unassembled WGS sequence"/>
</dbReference>
<protein>
    <submittedName>
        <fullName evidence="1">Type II toxin-antitoxin system RelB/DinJ family antitoxin</fullName>
    </submittedName>
</protein>
<name>A0ABW1SQK0_9LACO</name>
<keyword evidence="2" id="KW-1185">Reference proteome</keyword>
<sequence>MNHSELNINQPEHLDVALVAGLKEQATKVYAQYDMSLTTAINLFLQQSVADGSLPFDVELSKQALRQEVEREAKMGETQTFASVEELWQDLNDNQ</sequence>
<dbReference type="Pfam" id="PF04221">
    <property type="entry name" value="RelB"/>
    <property type="match status" value="1"/>
</dbReference>
<dbReference type="Gene3D" id="1.10.1220.10">
    <property type="entry name" value="Met repressor-like"/>
    <property type="match status" value="1"/>
</dbReference>
<comment type="caution">
    <text evidence="1">The sequence shown here is derived from an EMBL/GenBank/DDBJ whole genome shotgun (WGS) entry which is preliminary data.</text>
</comment>
<evidence type="ECO:0000313" key="1">
    <source>
        <dbReference type="EMBL" id="MFC6206821.1"/>
    </source>
</evidence>